<name>A0ABR2WLQ1_9FUNG</name>
<evidence type="ECO:0000256" key="1">
    <source>
        <dbReference type="SAM" id="MobiDB-lite"/>
    </source>
</evidence>
<feature type="transmembrane region" description="Helical" evidence="2">
    <location>
        <begin position="159"/>
        <end position="175"/>
    </location>
</feature>
<protein>
    <recommendedName>
        <fullName evidence="5">Sulfate transporter</fullName>
    </recommendedName>
</protein>
<accession>A0ABR2WLQ1</accession>
<feature type="compositionally biased region" description="Basic and acidic residues" evidence="1">
    <location>
        <begin position="446"/>
        <end position="473"/>
    </location>
</feature>
<keyword evidence="4" id="KW-1185">Reference proteome</keyword>
<feature type="transmembrane region" description="Helical" evidence="2">
    <location>
        <begin position="304"/>
        <end position="327"/>
    </location>
</feature>
<feature type="transmembrane region" description="Helical" evidence="2">
    <location>
        <begin position="334"/>
        <end position="353"/>
    </location>
</feature>
<reference evidence="3 4" key="1">
    <citation type="submission" date="2023-04" db="EMBL/GenBank/DDBJ databases">
        <title>Genome of Basidiobolus ranarum AG-B5.</title>
        <authorList>
            <person name="Stajich J.E."/>
            <person name="Carter-House D."/>
            <person name="Gryganskyi A."/>
        </authorList>
    </citation>
    <scope>NUCLEOTIDE SEQUENCE [LARGE SCALE GENOMIC DNA]</scope>
    <source>
        <strain evidence="3 4">AG-B5</strain>
    </source>
</reference>
<evidence type="ECO:0000313" key="3">
    <source>
        <dbReference type="EMBL" id="KAK9762426.1"/>
    </source>
</evidence>
<feature type="transmembrane region" description="Helical" evidence="2">
    <location>
        <begin position="182"/>
        <end position="201"/>
    </location>
</feature>
<keyword evidence="2" id="KW-0812">Transmembrane</keyword>
<dbReference type="PANTHER" id="PTHR31970:SF9">
    <property type="entry name" value="MOLYBDATE TRANSPORTER 2"/>
    <property type="match status" value="1"/>
</dbReference>
<keyword evidence="2" id="KW-0472">Membrane</keyword>
<keyword evidence="2" id="KW-1133">Transmembrane helix</keyword>
<dbReference type="PANTHER" id="PTHR31970">
    <property type="match status" value="1"/>
</dbReference>
<feature type="transmembrane region" description="Helical" evidence="2">
    <location>
        <begin position="232"/>
        <end position="251"/>
    </location>
</feature>
<feature type="transmembrane region" description="Helical" evidence="2">
    <location>
        <begin position="87"/>
        <end position="106"/>
    </location>
</feature>
<comment type="caution">
    <text evidence="3">The sequence shown here is derived from an EMBL/GenBank/DDBJ whole genome shotgun (WGS) entry which is preliminary data.</text>
</comment>
<dbReference type="InterPro" id="IPR031563">
    <property type="entry name" value="MOT1/MOT2"/>
</dbReference>
<proteinExistence type="predicted"/>
<gene>
    <name evidence="3" type="ORF">K7432_011842</name>
</gene>
<feature type="transmembrane region" description="Helical" evidence="2">
    <location>
        <begin position="384"/>
        <end position="401"/>
    </location>
</feature>
<evidence type="ECO:0000256" key="2">
    <source>
        <dbReference type="SAM" id="Phobius"/>
    </source>
</evidence>
<evidence type="ECO:0000313" key="4">
    <source>
        <dbReference type="Proteomes" id="UP001479436"/>
    </source>
</evidence>
<dbReference type="EMBL" id="JASJQH010000965">
    <property type="protein sequence ID" value="KAK9762426.1"/>
    <property type="molecule type" value="Genomic_DNA"/>
</dbReference>
<feature type="transmembrane region" description="Helical" evidence="2">
    <location>
        <begin position="263"/>
        <end position="284"/>
    </location>
</feature>
<feature type="transmembrane region" description="Helical" evidence="2">
    <location>
        <begin position="21"/>
        <end position="40"/>
    </location>
</feature>
<dbReference type="Pfam" id="PF16983">
    <property type="entry name" value="MFS_MOT1"/>
    <property type="match status" value="2"/>
</dbReference>
<dbReference type="Proteomes" id="UP001479436">
    <property type="component" value="Unassembled WGS sequence"/>
</dbReference>
<evidence type="ECO:0008006" key="5">
    <source>
        <dbReference type="Google" id="ProtNLM"/>
    </source>
</evidence>
<organism evidence="3 4">
    <name type="scientific">Basidiobolus ranarum</name>
    <dbReference type="NCBI Taxonomy" id="34480"/>
    <lineage>
        <taxon>Eukaryota</taxon>
        <taxon>Fungi</taxon>
        <taxon>Fungi incertae sedis</taxon>
        <taxon>Zoopagomycota</taxon>
        <taxon>Entomophthoromycotina</taxon>
        <taxon>Basidiobolomycetes</taxon>
        <taxon>Basidiobolales</taxon>
        <taxon>Basidiobolaceae</taxon>
        <taxon>Basidiobolus</taxon>
    </lineage>
</organism>
<feature type="transmembrane region" description="Helical" evidence="2">
    <location>
        <begin position="46"/>
        <end position="66"/>
    </location>
</feature>
<feature type="region of interest" description="Disordered" evidence="1">
    <location>
        <begin position="419"/>
        <end position="473"/>
    </location>
</feature>
<sequence>MSNFIRKKLTHFKENFTLAEISGSLGDLGTLVPLMVSLSLNGQVSLTSTLIFGGLWNIITGLKFGIPMCVQPMKTIGAIALASKMSMGEIMGAGMFVSGVVLLLGLTRTIHLVNKYTPSAVVRGIQMGTGITLMTKAGTDLLFKIDTPWGGPGWKWYDNYEWAIVWFCVVFFLYHQRRIPTAMIIFAIGLIFAIIVVYTSSNVTQPPAPGFYYPKPIVPTPTEFVNGMLNAGLGQLPLTTLNSVIALVALIRELFPENKTTTVSVATCVGLMNLTGCFFGSMPFCHGSGGLAGQYRFGARTEVSIIFLGLCKMIIGFVLGGSFLGLLQYFPKSFLGVMLFVSGLELAMAARNFCKPTDSQATRNRNFLVVLVSGGMLMTFKNDGVGFVSGIVAYVCLWLDARRRGVEFERDGSTVDNKNKECGDVKGSGPSVIVEEPPKFHSQPNIDHELNEAFSSEKAEDLSHESQFRHHKQ</sequence>